<evidence type="ECO:0000313" key="3">
    <source>
        <dbReference type="Proteomes" id="UP000637383"/>
    </source>
</evidence>
<gene>
    <name evidence="2" type="ORF">H6H03_22200</name>
</gene>
<feature type="signal peptide" evidence="1">
    <location>
        <begin position="1"/>
        <end position="26"/>
    </location>
</feature>
<keyword evidence="1" id="KW-0732">Signal</keyword>
<dbReference type="SUPFAM" id="SSF49265">
    <property type="entry name" value="Fibronectin type III"/>
    <property type="match status" value="1"/>
</dbReference>
<proteinExistence type="predicted"/>
<evidence type="ECO:0000313" key="2">
    <source>
        <dbReference type="EMBL" id="MBD2736567.1"/>
    </source>
</evidence>
<name>A0ABR8KEN8_9NOSO</name>
<dbReference type="CDD" id="cd00063">
    <property type="entry name" value="FN3"/>
    <property type="match status" value="1"/>
</dbReference>
<dbReference type="RefSeq" id="WP_190957186.1">
    <property type="nucleotide sequence ID" value="NZ_JACJTU010000022.1"/>
</dbReference>
<sequence length="121" mass="13446">MKPQALFNVALSLTALSLPFCQSAMAGEVNLCPADRPCFNEAYQSGDRVIFRFTGVTGWDFYNVRYPVRGGEKQVENRSGSFTFKNVQPNSVYTISVQGCNSHTFARSTCSPWSENSVTTR</sequence>
<evidence type="ECO:0008006" key="4">
    <source>
        <dbReference type="Google" id="ProtNLM"/>
    </source>
</evidence>
<dbReference type="EMBL" id="JACJTU010000022">
    <property type="protein sequence ID" value="MBD2736567.1"/>
    <property type="molecule type" value="Genomic_DNA"/>
</dbReference>
<comment type="caution">
    <text evidence="2">The sequence shown here is derived from an EMBL/GenBank/DDBJ whole genome shotgun (WGS) entry which is preliminary data.</text>
</comment>
<feature type="chain" id="PRO_5046304698" description="Fibronectin type III domain-containing protein" evidence="1">
    <location>
        <begin position="27"/>
        <end position="121"/>
    </location>
</feature>
<accession>A0ABR8KEN8</accession>
<keyword evidence="3" id="KW-1185">Reference proteome</keyword>
<dbReference type="Proteomes" id="UP000637383">
    <property type="component" value="Unassembled WGS sequence"/>
</dbReference>
<dbReference type="InterPro" id="IPR036116">
    <property type="entry name" value="FN3_sf"/>
</dbReference>
<protein>
    <recommendedName>
        <fullName evidence="4">Fibronectin type III domain-containing protein</fullName>
    </recommendedName>
</protein>
<dbReference type="InterPro" id="IPR003961">
    <property type="entry name" value="FN3_dom"/>
</dbReference>
<organism evidence="2 3">
    <name type="scientific">Nostoc paludosum FACHB-159</name>
    <dbReference type="NCBI Taxonomy" id="2692908"/>
    <lineage>
        <taxon>Bacteria</taxon>
        <taxon>Bacillati</taxon>
        <taxon>Cyanobacteriota</taxon>
        <taxon>Cyanophyceae</taxon>
        <taxon>Nostocales</taxon>
        <taxon>Nostocaceae</taxon>
        <taxon>Nostoc</taxon>
    </lineage>
</organism>
<reference evidence="2 3" key="1">
    <citation type="journal article" date="2020" name="ISME J.">
        <title>Comparative genomics reveals insights into cyanobacterial evolution and habitat adaptation.</title>
        <authorList>
            <person name="Chen M.Y."/>
            <person name="Teng W.K."/>
            <person name="Zhao L."/>
            <person name="Hu C.X."/>
            <person name="Zhou Y.K."/>
            <person name="Han B.P."/>
            <person name="Song L.R."/>
            <person name="Shu W.S."/>
        </authorList>
    </citation>
    <scope>NUCLEOTIDE SEQUENCE [LARGE SCALE GENOMIC DNA]</scope>
    <source>
        <strain evidence="2 3">FACHB-159</strain>
    </source>
</reference>
<evidence type="ECO:0000256" key="1">
    <source>
        <dbReference type="SAM" id="SignalP"/>
    </source>
</evidence>